<dbReference type="OrthoDB" id="16516at2759"/>
<comment type="catalytic activity">
    <reaction evidence="1">
        <text>Exonucleolytic cleavage of poly(A) to 5'-AMP.</text>
        <dbReference type="EC" id="3.1.13.4"/>
    </reaction>
</comment>
<dbReference type="GO" id="GO:0004535">
    <property type="term" value="F:poly(A)-specific ribonuclease activity"/>
    <property type="evidence" value="ECO:0007669"/>
    <property type="project" value="UniProtKB-EC"/>
</dbReference>
<dbReference type="EMBL" id="HAAD01003523">
    <property type="protein sequence ID" value="CDG69755.1"/>
    <property type="molecule type" value="mRNA"/>
</dbReference>
<keyword evidence="5" id="KW-0479">Metal-binding</keyword>
<feature type="domain" description="USP" evidence="9">
    <location>
        <begin position="148"/>
        <end position="525"/>
    </location>
</feature>
<evidence type="ECO:0000256" key="6">
    <source>
        <dbReference type="ARBA" id="ARBA00022801"/>
    </source>
</evidence>
<dbReference type="Gene3D" id="3.90.70.10">
    <property type="entry name" value="Cysteine proteinases"/>
    <property type="match status" value="1"/>
</dbReference>
<dbReference type="InterPro" id="IPR028889">
    <property type="entry name" value="USP"/>
</dbReference>
<dbReference type="Gene3D" id="3.30.420.10">
    <property type="entry name" value="Ribonuclease H-like superfamily/Ribonuclease H"/>
    <property type="match status" value="1"/>
</dbReference>
<evidence type="ECO:0000256" key="8">
    <source>
        <dbReference type="ARBA" id="ARBA00023242"/>
    </source>
</evidence>
<keyword evidence="4" id="KW-0540">Nuclease</keyword>
<dbReference type="Pfam" id="PF00929">
    <property type="entry name" value="RNase_T"/>
    <property type="match status" value="1"/>
</dbReference>
<accession>T2MCW3</accession>
<dbReference type="PROSITE" id="PS50235">
    <property type="entry name" value="USP_3"/>
    <property type="match status" value="1"/>
</dbReference>
<dbReference type="GO" id="GO:0000932">
    <property type="term" value="C:P-body"/>
    <property type="evidence" value="ECO:0007669"/>
    <property type="project" value="TreeGrafter"/>
</dbReference>
<keyword evidence="3" id="KW-0507">mRNA processing</keyword>
<evidence type="ECO:0000256" key="3">
    <source>
        <dbReference type="ARBA" id="ARBA00022664"/>
    </source>
</evidence>
<dbReference type="GO" id="GO:0000289">
    <property type="term" value="P:nuclear-transcribed mRNA poly(A) tail shortening"/>
    <property type="evidence" value="ECO:0007669"/>
    <property type="project" value="TreeGrafter"/>
</dbReference>
<dbReference type="CDD" id="cd06143">
    <property type="entry name" value="PAN2_exo"/>
    <property type="match status" value="1"/>
</dbReference>
<dbReference type="SMART" id="SM00479">
    <property type="entry name" value="EXOIII"/>
    <property type="match status" value="1"/>
</dbReference>
<reference evidence="10" key="1">
    <citation type="journal article" date="2013" name="Genome Biol. Evol.">
        <title>Punctuated emergences of genetic and phenotypic innovations in eumetazoan, bilaterian, euteleostome, and hominidae ancestors.</title>
        <authorList>
            <person name="Wenger Y."/>
            <person name="Galliot B."/>
        </authorList>
    </citation>
    <scope>NUCLEOTIDE SEQUENCE</scope>
    <source>
        <tissue evidence="10">Whole animals</tissue>
    </source>
</reference>
<dbReference type="AlphaFoldDB" id="T2MCW3"/>
<dbReference type="InterPro" id="IPR036397">
    <property type="entry name" value="RNaseH_sf"/>
</dbReference>
<evidence type="ECO:0000256" key="2">
    <source>
        <dbReference type="ARBA" id="ARBA00022490"/>
    </source>
</evidence>
<dbReference type="GO" id="GO:0031251">
    <property type="term" value="C:PAN complex"/>
    <property type="evidence" value="ECO:0007669"/>
    <property type="project" value="TreeGrafter"/>
</dbReference>
<protein>
    <submittedName>
        <fullName evidence="10">PAB-dependent poly(A)-specific ribonuclease subunit 2</fullName>
    </submittedName>
</protein>
<keyword evidence="6" id="KW-0378">Hydrolase</keyword>
<dbReference type="PANTHER" id="PTHR15728">
    <property type="entry name" value="DEADENYLATION COMPLEX CATALYTIC SUBUNIT PAN2"/>
    <property type="match status" value="1"/>
</dbReference>
<name>T2MCW3_HYDVU</name>
<dbReference type="SUPFAM" id="SSF54001">
    <property type="entry name" value="Cysteine proteinases"/>
    <property type="match status" value="1"/>
</dbReference>
<keyword evidence="2" id="KW-0963">Cytoplasm</keyword>
<keyword evidence="7" id="KW-0269">Exonuclease</keyword>
<dbReference type="PANTHER" id="PTHR15728:SF0">
    <property type="entry name" value="PAN2-PAN3 DEADENYLATION COMPLEX CATALYTIC SUBUNIT PAN2"/>
    <property type="match status" value="1"/>
</dbReference>
<evidence type="ECO:0000256" key="5">
    <source>
        <dbReference type="ARBA" id="ARBA00022723"/>
    </source>
</evidence>
<evidence type="ECO:0000256" key="1">
    <source>
        <dbReference type="ARBA" id="ARBA00001663"/>
    </source>
</evidence>
<evidence type="ECO:0000259" key="9">
    <source>
        <dbReference type="PROSITE" id="PS50235"/>
    </source>
</evidence>
<evidence type="ECO:0000313" key="10">
    <source>
        <dbReference type="EMBL" id="CDG69755.1"/>
    </source>
</evidence>
<organism evidence="10">
    <name type="scientific">Hydra vulgaris</name>
    <name type="common">Hydra</name>
    <name type="synonym">Hydra attenuata</name>
    <dbReference type="NCBI Taxonomy" id="6087"/>
    <lineage>
        <taxon>Eukaryota</taxon>
        <taxon>Metazoa</taxon>
        <taxon>Cnidaria</taxon>
        <taxon>Hydrozoa</taxon>
        <taxon>Hydroidolina</taxon>
        <taxon>Anthoathecata</taxon>
        <taxon>Aplanulata</taxon>
        <taxon>Hydridae</taxon>
        <taxon>Hydra</taxon>
    </lineage>
</organism>
<dbReference type="GO" id="GO:0046872">
    <property type="term" value="F:metal ion binding"/>
    <property type="evidence" value="ECO:0007669"/>
    <property type="project" value="UniProtKB-KW"/>
</dbReference>
<evidence type="ECO:0000256" key="4">
    <source>
        <dbReference type="ARBA" id="ARBA00022722"/>
    </source>
</evidence>
<dbReference type="Pfam" id="PF13423">
    <property type="entry name" value="UCH_1"/>
    <property type="match status" value="1"/>
</dbReference>
<evidence type="ECO:0000256" key="7">
    <source>
        <dbReference type="ARBA" id="ARBA00022839"/>
    </source>
</evidence>
<keyword evidence="8" id="KW-0539">Nucleus</keyword>
<dbReference type="FunFam" id="3.30.420.10:FF:000011">
    <property type="entry name" value="PAN2-PAN3 deadenylation complex catalytic subunit PAN2"/>
    <property type="match status" value="1"/>
</dbReference>
<gene>
    <name evidence="10" type="primary">PAN2</name>
</gene>
<dbReference type="GO" id="GO:0003676">
    <property type="term" value="F:nucleic acid binding"/>
    <property type="evidence" value="ECO:0007669"/>
    <property type="project" value="InterPro"/>
</dbReference>
<dbReference type="InterPro" id="IPR028881">
    <property type="entry name" value="PAN2_UCH_dom"/>
</dbReference>
<dbReference type="InterPro" id="IPR013520">
    <property type="entry name" value="Ribonucl_H"/>
</dbReference>
<dbReference type="SUPFAM" id="SSF53098">
    <property type="entry name" value="Ribonuclease H-like"/>
    <property type="match status" value="1"/>
</dbReference>
<dbReference type="InterPro" id="IPR038765">
    <property type="entry name" value="Papain-like_cys_pep_sf"/>
</dbReference>
<sequence>MPTYTLRCLLVSQARKQDSDKHLLNSFERIDNSSGEHFCKTITCMLLGPQAVEESKQEITLDTEAGVIWMSSNGSTCLAAISGRTQLVESRDDIDEKFLANNSALSLVTFSREPLLSDWPEHLIKRVDRPTPPLDPEILKNVTMRQFVGYAPNPKTKLRNQVFYFLDVLRVSMHNHLCQREFCIACELGFLFYMLDVADGQTCQASNFLRTFRTLPEASALGLLVNENMSVSCNRSISQTIQNWNRFVLRQLHQITFRFECSSDIKDLFGMDIISNRTCKCGMDSERKATLFSIDLSYPEVTDSDTDDVYPFVKILNESIVRKQSTQAWCESCKKYQYSTQFRKVISVPPVLNINCRLDNAKEISFWRKQQEPKFCRYGKFCNRQGCRFVHQGREGEKLLTPPGSEVDETINEKSKHWLPTLIQVKHNKETQEVKILRHDEESNEAEGIVYRLISNVCHIYDSSFGSTLVAHIKVGKQYHLIKEGKEQDHWYLFNDFAIAPISENEAVTFNLSWKVPCILMYARQDIDTLHNIEIKQKFDSSLLFAERSLATRQARFSRNFTPLNSTEILKEGDIVGVDAEFVTLNQEESEMRRDGTLSTLRPSQMSVARITVVRGWGPLTGVPFIDDYISTSEQVVDYLTKFSGIKPGDLDASMSSKHLTTLKLAYQKLRYLIAQKVVFIGHGLKKDFRVINLVIPRDQVVDTVELFHIPKQRYVSLKFLAWHFLNIKIQADCHDSAEDAYTALKLYEKYRELLRAGEWVLEEELEILYDTGRQYNWQVPE</sequence>
<dbReference type="GO" id="GO:0006397">
    <property type="term" value="P:mRNA processing"/>
    <property type="evidence" value="ECO:0007669"/>
    <property type="project" value="UniProtKB-KW"/>
</dbReference>
<dbReference type="InterPro" id="IPR050785">
    <property type="entry name" value="PAN2-PAN3_catalytic_subunit"/>
</dbReference>
<proteinExistence type="evidence at transcript level"/>
<dbReference type="InterPro" id="IPR012337">
    <property type="entry name" value="RNaseH-like_sf"/>
</dbReference>